<sequence length="300" mass="30136">MSPLHVGPLAAVVSSVSPAVTTSATLPDVPDVLTPAVESVAMAAPAATSLPGAPSPAASSLGLAALVTPACFSPTALPSAPVVSPLASPLCAVRRVLLLSGGISVSSGEPAGFFFDELDALAAEVEVVPLPSRMSLSSIGGLAAVAGVVLPSLPDDGASPMRSTGSPSLAARRSPMASVSPPRPEVTVVSAPLPLSPCLTPVAGLVDEVPNGVLFDVPMVVLDLDGWPMAHVLPSSIVDNAALRAFLTSCSRPLPPALLPPPPPPLSPRPSRWYPSVASGLRPRSRSPTRATRSLVRSAT</sequence>
<evidence type="ECO:0000256" key="1">
    <source>
        <dbReference type="SAM" id="MobiDB-lite"/>
    </source>
</evidence>
<dbReference type="EMBL" id="CM000145">
    <property type="protein sequence ID" value="EAZ42450.1"/>
    <property type="molecule type" value="Genomic_DNA"/>
</dbReference>
<name>A0A8J8XTA0_ORYSJ</name>
<gene>
    <name evidence="2" type="ORF">OsJ_27022</name>
</gene>
<feature type="region of interest" description="Disordered" evidence="1">
    <location>
        <begin position="258"/>
        <end position="300"/>
    </location>
</feature>
<protein>
    <submittedName>
        <fullName evidence="2">Uncharacterized protein</fullName>
    </submittedName>
</protein>
<reference evidence="2" key="2">
    <citation type="submission" date="2008-12" db="EMBL/GenBank/DDBJ databases">
        <title>Improved gene annotation of the rice (Oryza sativa) genomes.</title>
        <authorList>
            <person name="Wang J."/>
            <person name="Li R."/>
            <person name="Fan W."/>
            <person name="Huang Q."/>
            <person name="Zhang J."/>
            <person name="Zhou Y."/>
            <person name="Hu Y."/>
            <person name="Zi S."/>
            <person name="Li J."/>
            <person name="Ni P."/>
            <person name="Zheng H."/>
            <person name="Zhang Y."/>
            <person name="Zhao M."/>
            <person name="Hao Q."/>
            <person name="McDermott J."/>
            <person name="Samudrala R."/>
            <person name="Kristiansen K."/>
            <person name="Wong G.K.-S."/>
        </authorList>
    </citation>
    <scope>NUCLEOTIDE SEQUENCE</scope>
</reference>
<accession>A0A8J8XTA0</accession>
<dbReference type="AlphaFoldDB" id="A0A8J8XTA0"/>
<dbReference type="Proteomes" id="UP000007752">
    <property type="component" value="Chromosome 8"/>
</dbReference>
<proteinExistence type="predicted"/>
<reference evidence="2" key="1">
    <citation type="journal article" date="2005" name="PLoS Biol.">
        <title>The genomes of Oryza sativa: a history of duplications.</title>
        <authorList>
            <person name="Yu J."/>
            <person name="Wang J."/>
            <person name="Lin W."/>
            <person name="Li S."/>
            <person name="Li H."/>
            <person name="Zhou J."/>
            <person name="Ni P."/>
            <person name="Dong W."/>
            <person name="Hu S."/>
            <person name="Zeng C."/>
            <person name="Zhang J."/>
            <person name="Zhang Y."/>
            <person name="Li R."/>
            <person name="Xu Z."/>
            <person name="Li S."/>
            <person name="Li X."/>
            <person name="Zheng H."/>
            <person name="Cong L."/>
            <person name="Lin L."/>
            <person name="Yin J."/>
            <person name="Geng J."/>
            <person name="Li G."/>
            <person name="Shi J."/>
            <person name="Liu J."/>
            <person name="Lv H."/>
            <person name="Li J."/>
            <person name="Wang J."/>
            <person name="Deng Y."/>
            <person name="Ran L."/>
            <person name="Shi X."/>
            <person name="Wang X."/>
            <person name="Wu Q."/>
            <person name="Li C."/>
            <person name="Ren X."/>
            <person name="Wang J."/>
            <person name="Wang X."/>
            <person name="Li D."/>
            <person name="Liu D."/>
            <person name="Zhang X."/>
            <person name="Ji Z."/>
            <person name="Zhao W."/>
            <person name="Sun Y."/>
            <person name="Zhang Z."/>
            <person name="Bao J."/>
            <person name="Han Y."/>
            <person name="Dong L."/>
            <person name="Ji J."/>
            <person name="Chen P."/>
            <person name="Wu S."/>
            <person name="Liu J."/>
            <person name="Xiao Y."/>
            <person name="Bu D."/>
            <person name="Tan J."/>
            <person name="Yang L."/>
            <person name="Ye C."/>
            <person name="Zhang J."/>
            <person name="Xu J."/>
            <person name="Zhou Y."/>
            <person name="Yu Y."/>
            <person name="Zhang B."/>
            <person name="Zhuang S."/>
            <person name="Wei H."/>
            <person name="Liu B."/>
            <person name="Lei M."/>
            <person name="Yu H."/>
            <person name="Li Y."/>
            <person name="Xu H."/>
            <person name="Wei S."/>
            <person name="He X."/>
            <person name="Fang L."/>
            <person name="Zhang Z."/>
            <person name="Zhang Y."/>
            <person name="Huang X."/>
            <person name="Su Z."/>
            <person name="Tong W."/>
            <person name="Li J."/>
            <person name="Tong Z."/>
            <person name="Li S."/>
            <person name="Ye J."/>
            <person name="Wang L."/>
            <person name="Fang L."/>
            <person name="Lei T."/>
            <person name="Chen C."/>
            <person name="Chen H."/>
            <person name="Xu Z."/>
            <person name="Li H."/>
            <person name="Huang H."/>
            <person name="Zhang F."/>
            <person name="Xu H."/>
            <person name="Li N."/>
            <person name="Zhao C."/>
            <person name="Li S."/>
            <person name="Dong L."/>
            <person name="Huang Y."/>
            <person name="Li L."/>
            <person name="Xi Y."/>
            <person name="Qi Q."/>
            <person name="Li W."/>
            <person name="Zhang B."/>
            <person name="Hu W."/>
            <person name="Zhang Y."/>
            <person name="Tian X."/>
            <person name="Jiao Y."/>
            <person name="Liang X."/>
            <person name="Jin J."/>
            <person name="Gao L."/>
            <person name="Zheng W."/>
            <person name="Hao B."/>
            <person name="Liu S."/>
            <person name="Wang W."/>
            <person name="Yuan L."/>
            <person name="Cao M."/>
            <person name="McDermott J."/>
            <person name="Samudrala R."/>
            <person name="Wang J."/>
            <person name="Wong G.K."/>
            <person name="Yang H."/>
        </authorList>
    </citation>
    <scope>NUCLEOTIDE SEQUENCE [LARGE SCALE GENOMIC DNA]</scope>
</reference>
<organism evidence="2">
    <name type="scientific">Oryza sativa subsp. japonica</name>
    <name type="common">Rice</name>
    <dbReference type="NCBI Taxonomy" id="39947"/>
    <lineage>
        <taxon>Eukaryota</taxon>
        <taxon>Viridiplantae</taxon>
        <taxon>Streptophyta</taxon>
        <taxon>Embryophyta</taxon>
        <taxon>Tracheophyta</taxon>
        <taxon>Spermatophyta</taxon>
        <taxon>Magnoliopsida</taxon>
        <taxon>Liliopsida</taxon>
        <taxon>Poales</taxon>
        <taxon>Poaceae</taxon>
        <taxon>BOP clade</taxon>
        <taxon>Oryzoideae</taxon>
        <taxon>Oryzeae</taxon>
        <taxon>Oryzinae</taxon>
        <taxon>Oryza</taxon>
        <taxon>Oryza sativa</taxon>
    </lineage>
</organism>
<feature type="region of interest" description="Disordered" evidence="1">
    <location>
        <begin position="156"/>
        <end position="183"/>
    </location>
</feature>
<evidence type="ECO:0000313" key="2">
    <source>
        <dbReference type="EMBL" id="EAZ42450.1"/>
    </source>
</evidence>
<feature type="compositionally biased region" description="Pro residues" evidence="1">
    <location>
        <begin position="258"/>
        <end position="268"/>
    </location>
</feature>